<dbReference type="AlphaFoldDB" id="A0A218WSG6"/>
<dbReference type="Proteomes" id="UP000197138">
    <property type="component" value="Unassembled WGS sequence"/>
</dbReference>
<reference evidence="3" key="1">
    <citation type="journal article" date="2017" name="Plant J.">
        <title>The pomegranate (Punica granatum L.) genome and the genomics of punicalagin biosynthesis.</title>
        <authorList>
            <person name="Qin G."/>
            <person name="Xu C."/>
            <person name="Ming R."/>
            <person name="Tang H."/>
            <person name="Guyot R."/>
            <person name="Kramer E.M."/>
            <person name="Hu Y."/>
            <person name="Yi X."/>
            <person name="Qi Y."/>
            <person name="Xu X."/>
            <person name="Gao Z."/>
            <person name="Pan H."/>
            <person name="Jian J."/>
            <person name="Tian Y."/>
            <person name="Yue Z."/>
            <person name="Xu Y."/>
        </authorList>
    </citation>
    <scope>NUCLEOTIDE SEQUENCE [LARGE SCALE GENOMIC DNA]</scope>
    <source>
        <strain evidence="3">cv. Dabenzi</strain>
    </source>
</reference>
<dbReference type="EMBL" id="MTKT01003397">
    <property type="protein sequence ID" value="OWM75161.1"/>
    <property type="molecule type" value="Genomic_DNA"/>
</dbReference>
<proteinExistence type="predicted"/>
<gene>
    <name evidence="2" type="ORF">CDL15_Pgr012647</name>
</gene>
<evidence type="ECO:0000313" key="2">
    <source>
        <dbReference type="EMBL" id="OWM75161.1"/>
    </source>
</evidence>
<accession>A0A218WSG6</accession>
<evidence type="ECO:0000256" key="1">
    <source>
        <dbReference type="SAM" id="MobiDB-lite"/>
    </source>
</evidence>
<sequence>MTRLSTPTQSLINSLMRLNCPRRFLPQAQCTSKHTIRALRNSLQDKKLKEKRGTSRGRRELMYPFSLGQRVT</sequence>
<comment type="caution">
    <text evidence="2">The sequence shown here is derived from an EMBL/GenBank/DDBJ whole genome shotgun (WGS) entry which is preliminary data.</text>
</comment>
<name>A0A218WSG6_PUNGR</name>
<organism evidence="2 3">
    <name type="scientific">Punica granatum</name>
    <name type="common">Pomegranate</name>
    <dbReference type="NCBI Taxonomy" id="22663"/>
    <lineage>
        <taxon>Eukaryota</taxon>
        <taxon>Viridiplantae</taxon>
        <taxon>Streptophyta</taxon>
        <taxon>Embryophyta</taxon>
        <taxon>Tracheophyta</taxon>
        <taxon>Spermatophyta</taxon>
        <taxon>Magnoliopsida</taxon>
        <taxon>eudicotyledons</taxon>
        <taxon>Gunneridae</taxon>
        <taxon>Pentapetalae</taxon>
        <taxon>rosids</taxon>
        <taxon>malvids</taxon>
        <taxon>Myrtales</taxon>
        <taxon>Lythraceae</taxon>
        <taxon>Punica</taxon>
    </lineage>
</organism>
<evidence type="ECO:0000313" key="3">
    <source>
        <dbReference type="Proteomes" id="UP000197138"/>
    </source>
</evidence>
<protein>
    <submittedName>
        <fullName evidence="2">Uncharacterized protein</fullName>
    </submittedName>
</protein>
<feature type="compositionally biased region" description="Basic and acidic residues" evidence="1">
    <location>
        <begin position="47"/>
        <end position="61"/>
    </location>
</feature>
<feature type="region of interest" description="Disordered" evidence="1">
    <location>
        <begin position="47"/>
        <end position="72"/>
    </location>
</feature>